<proteinExistence type="predicted"/>
<dbReference type="AlphaFoldDB" id="X0A6V1"/>
<dbReference type="PROSITE" id="PS50088">
    <property type="entry name" value="ANK_REPEAT"/>
    <property type="match status" value="4"/>
</dbReference>
<dbReference type="InterPro" id="IPR002110">
    <property type="entry name" value="Ankyrin_rpt"/>
</dbReference>
<sequence>MQLKDYDSAIFLLAITASIFNLDDVETTKAVLLDAADKNQDRWMLAIKTCCRYGRPEILKAILREWVENTKPELLEQEIQECLQIAAEHGSWPVVSQLIDVAKMSHLMSHSEIVLEIIKTAAQYGRDGIVHEMIQKTEEDVYEHESSKTPDLQPTGGGAMSGNDAQDLKDNAQAGERNAPEAGTMQGEQDDEESSSVHKPTEGSQDIAITRTRWLSEALFQAVEFGSEAVVKILLDNGATSKCTTIDGLHWTPPHVAAYEGNSEAMEQVLDHDADLECTDDQGATPLMVASLSNHSHTAGALLARGSNPDHIAIESHKYRALHIAARNGNSDLVRLLLESGASEDPRLAEPEQSTPLHLAVSWSDGSPKHVKVVQTLCEFGADPNGAAQHGRTPIHMAVENAHCDKDVVLMLLRYGASIDKEDDKGLPPLYYAIRNGSNLVQHLWNPDNSSKLKGVPVLFHAAATGNLARVKQLIAAGVDQTEKDKWGRTALDVAAAKAVRQTLRNSDNADKEGKDEADRNLTEAYCPSLGKRFTGDYKRLAGWNCDKCKTLLDGVLFYHCFITMLASINIQC</sequence>
<gene>
    <name evidence="5" type="ORF">FOMG_09741</name>
</gene>
<feature type="compositionally biased region" description="Basic and acidic residues" evidence="4">
    <location>
        <begin position="138"/>
        <end position="148"/>
    </location>
</feature>
<reference evidence="5" key="1">
    <citation type="submission" date="2012-04" db="EMBL/GenBank/DDBJ databases">
        <title>The Genome Sequence of Fusarium oxysporum melonis.</title>
        <authorList>
            <consortium name="The Broad Institute Genome Sequencing Platform"/>
            <person name="Ma L.-J."/>
            <person name="Gale L.R."/>
            <person name="Schwartz D.C."/>
            <person name="Zhou S."/>
            <person name="Corby-Kistler H."/>
            <person name="Young S.K."/>
            <person name="Zeng Q."/>
            <person name="Gargeya S."/>
            <person name="Fitzgerald M."/>
            <person name="Haas B."/>
            <person name="Abouelleil A."/>
            <person name="Alvarado L."/>
            <person name="Arachchi H.M."/>
            <person name="Berlin A."/>
            <person name="Brown A."/>
            <person name="Chapman S.B."/>
            <person name="Chen Z."/>
            <person name="Dunbar C."/>
            <person name="Freedman E."/>
            <person name="Gearin G."/>
            <person name="Goldberg J."/>
            <person name="Griggs A."/>
            <person name="Gujja S."/>
            <person name="Heiman D."/>
            <person name="Howarth C."/>
            <person name="Larson L."/>
            <person name="Lui A."/>
            <person name="MacDonald P.J.P."/>
            <person name="Montmayeur A."/>
            <person name="Murphy C."/>
            <person name="Neiman D."/>
            <person name="Pearson M."/>
            <person name="Priest M."/>
            <person name="Roberts A."/>
            <person name="Saif S."/>
            <person name="Shea T."/>
            <person name="Shenoy N."/>
            <person name="Sisk P."/>
            <person name="Stolte C."/>
            <person name="Sykes S."/>
            <person name="Wortman J."/>
            <person name="Nusbaum C."/>
            <person name="Birren B."/>
        </authorList>
    </citation>
    <scope>NUCLEOTIDE SEQUENCE</scope>
    <source>
        <strain evidence="5">26406</strain>
    </source>
</reference>
<dbReference type="Proteomes" id="UP000030703">
    <property type="component" value="Unassembled WGS sequence"/>
</dbReference>
<keyword evidence="1" id="KW-0677">Repeat</keyword>
<feature type="repeat" description="ANK" evidence="3">
    <location>
        <begin position="249"/>
        <end position="281"/>
    </location>
</feature>
<dbReference type="Pfam" id="PF12796">
    <property type="entry name" value="Ank_2"/>
    <property type="match status" value="3"/>
</dbReference>
<dbReference type="InterPro" id="IPR036770">
    <property type="entry name" value="Ankyrin_rpt-contain_sf"/>
</dbReference>
<evidence type="ECO:0000256" key="4">
    <source>
        <dbReference type="SAM" id="MobiDB-lite"/>
    </source>
</evidence>
<accession>X0A6V1</accession>
<dbReference type="SMART" id="SM00248">
    <property type="entry name" value="ANK"/>
    <property type="match status" value="8"/>
</dbReference>
<organism evidence="5">
    <name type="scientific">Fusarium oxysporum f. sp. melonis 26406</name>
    <dbReference type="NCBI Taxonomy" id="1089452"/>
    <lineage>
        <taxon>Eukaryota</taxon>
        <taxon>Fungi</taxon>
        <taxon>Dikarya</taxon>
        <taxon>Ascomycota</taxon>
        <taxon>Pezizomycotina</taxon>
        <taxon>Sordariomycetes</taxon>
        <taxon>Hypocreomycetidae</taxon>
        <taxon>Hypocreales</taxon>
        <taxon>Nectriaceae</taxon>
        <taxon>Fusarium</taxon>
        <taxon>Fusarium oxysporum species complex</taxon>
    </lineage>
</organism>
<evidence type="ECO:0000256" key="1">
    <source>
        <dbReference type="ARBA" id="ARBA00022737"/>
    </source>
</evidence>
<feature type="repeat" description="ANK" evidence="3">
    <location>
        <begin position="390"/>
        <end position="424"/>
    </location>
</feature>
<dbReference type="SUPFAM" id="SSF48403">
    <property type="entry name" value="Ankyrin repeat"/>
    <property type="match status" value="1"/>
</dbReference>
<feature type="repeat" description="ANK" evidence="3">
    <location>
        <begin position="317"/>
        <end position="349"/>
    </location>
</feature>
<dbReference type="Gene3D" id="1.25.40.20">
    <property type="entry name" value="Ankyrin repeat-containing domain"/>
    <property type="match status" value="2"/>
</dbReference>
<name>X0A6V1_FUSOX</name>
<dbReference type="PANTHER" id="PTHR24198:SF165">
    <property type="entry name" value="ANKYRIN REPEAT-CONTAINING PROTEIN-RELATED"/>
    <property type="match status" value="1"/>
</dbReference>
<dbReference type="PROSITE" id="PS50297">
    <property type="entry name" value="ANK_REP_REGION"/>
    <property type="match status" value="2"/>
</dbReference>
<dbReference type="PANTHER" id="PTHR24198">
    <property type="entry name" value="ANKYRIN REPEAT AND PROTEIN KINASE DOMAIN-CONTAINING PROTEIN"/>
    <property type="match status" value="1"/>
</dbReference>
<reference evidence="5" key="2">
    <citation type="submission" date="2012-05" db="EMBL/GenBank/DDBJ databases">
        <title>Annotation of the Genome Sequence of Fusarium oxysporum f. sp. melonis 26406.</title>
        <authorList>
            <consortium name="The Broad Institute Genomics Platform"/>
            <person name="Ma L.-J."/>
            <person name="Corby-Kistler H."/>
            <person name="Broz K."/>
            <person name="Gale L.R."/>
            <person name="Jonkers W."/>
            <person name="O'Donnell K."/>
            <person name="Ploetz R."/>
            <person name="Steinberg C."/>
            <person name="Schwartz D.C."/>
            <person name="VanEtten H."/>
            <person name="Zhou S."/>
            <person name="Young S.K."/>
            <person name="Zeng Q."/>
            <person name="Gargeya S."/>
            <person name="Fitzgerald M."/>
            <person name="Abouelleil A."/>
            <person name="Alvarado L."/>
            <person name="Chapman S.B."/>
            <person name="Gainer-Dewar J."/>
            <person name="Goldberg J."/>
            <person name="Griggs A."/>
            <person name="Gujja S."/>
            <person name="Hansen M."/>
            <person name="Howarth C."/>
            <person name="Imamovic A."/>
            <person name="Ireland A."/>
            <person name="Larimer J."/>
            <person name="McCowan C."/>
            <person name="Murphy C."/>
            <person name="Pearson M."/>
            <person name="Poon T.W."/>
            <person name="Priest M."/>
            <person name="Roberts A."/>
            <person name="Saif S."/>
            <person name="Shea T."/>
            <person name="Sykes S."/>
            <person name="Wortman J."/>
            <person name="Nusbaum C."/>
            <person name="Birren B."/>
        </authorList>
    </citation>
    <scope>NUCLEOTIDE SEQUENCE</scope>
    <source>
        <strain evidence="5">26406</strain>
    </source>
</reference>
<dbReference type="HOGENOM" id="CLU_475683_0_0_1"/>
<keyword evidence="2 3" id="KW-0040">ANK repeat</keyword>
<protein>
    <submittedName>
        <fullName evidence="5">Uncharacterized protein</fullName>
    </submittedName>
</protein>
<feature type="region of interest" description="Disordered" evidence="4">
    <location>
        <begin position="138"/>
        <end position="205"/>
    </location>
</feature>
<evidence type="ECO:0000256" key="3">
    <source>
        <dbReference type="PROSITE-ProRule" id="PRU00023"/>
    </source>
</evidence>
<feature type="repeat" description="ANK" evidence="3">
    <location>
        <begin position="352"/>
        <end position="389"/>
    </location>
</feature>
<dbReference type="EMBL" id="JH659334">
    <property type="protein sequence ID" value="EXK36567.1"/>
    <property type="molecule type" value="Genomic_DNA"/>
</dbReference>
<evidence type="ECO:0000256" key="2">
    <source>
        <dbReference type="ARBA" id="ARBA00023043"/>
    </source>
</evidence>
<evidence type="ECO:0000313" key="5">
    <source>
        <dbReference type="EMBL" id="EXK36567.1"/>
    </source>
</evidence>
<dbReference type="Pfam" id="PF00023">
    <property type="entry name" value="Ank"/>
    <property type="match status" value="1"/>
</dbReference>
<dbReference type="VEuPathDB" id="FungiDB:FOMG_09741"/>